<accession>A0A671KEQ8</accession>
<evidence type="ECO:0000256" key="16">
    <source>
        <dbReference type="ARBA" id="ARBA00023180"/>
    </source>
</evidence>
<dbReference type="AlphaFoldDB" id="A0A671KEQ8"/>
<dbReference type="FunFam" id="2.80.10.50:FF:000017">
    <property type="entry name" value="Polypeptide N-acetylgalactosaminyltransferase"/>
    <property type="match status" value="1"/>
</dbReference>
<keyword evidence="12 18" id="KW-1133">Transmembrane helix</keyword>
<evidence type="ECO:0000256" key="14">
    <source>
        <dbReference type="ARBA" id="ARBA00023136"/>
    </source>
</evidence>
<feature type="domain" description="Glycosyltransferase 2-like" evidence="19">
    <location>
        <begin position="186"/>
        <end position="297"/>
    </location>
</feature>
<evidence type="ECO:0000256" key="18">
    <source>
        <dbReference type="RuleBase" id="RU361242"/>
    </source>
</evidence>
<dbReference type="UniPathway" id="UPA00378"/>
<sequence>MLDTNRFLRTLTSDQTSNTLTTPISHIRGVLCKSKYTFVDSPLYVQALVYLLCFFLVNHGHKDIVKMKIAARVLCLLVIVVVVYSLVNMSFIRQERNNDNRLKRIEYLEVLGRLKIIENQVYKIGEFKTEVKKLYPKSPLFSSWGAELTEEEQMEAERQFQEFGYNVFLSNRLPLNRTIPDTRDIRAIHSITDKTPAHLLKEIILVDDYSSNEDLQLALDEYIDLFNKDKPGLIKKVRHKRQMGLAKARISGWEAATGQVVAILDAHIEVHKEWAEPLLSRIKADRTVVLSPVFDKVLFDTLEVVEYIPAAHAFDWNLWCMYEPPSILVSFFCIVRSPSIMGIFVADRQFLGEIGVLDEGMKIYGGENVELAIRVWLCGGSIEVVPCSKIAHIERAHKPYSLDLSRPMIRNALRVAEIWLDEYKSNVNIAWNLPLKNHGIDIGDVTERKQLREKLKCKPFKWYLENVYPLLDGWEDIISYGVVSNKDLKNDIQERYCIDQGEVPGSVPILYECHHYDPQHCYYNRNGEIYIGGIKSHTYNSNRCLMDPGSGKTPALHDCKNAKEKGLSIYWDFSQGNAIRNRNTTRCLEIGQGEDSYYYLILQTCTGQKWTIQHVIKDF</sequence>
<keyword evidence="7 18" id="KW-0808">Transferase</keyword>
<evidence type="ECO:0000313" key="21">
    <source>
        <dbReference type="Ensembl" id="ENSSANP00000005412.1"/>
    </source>
</evidence>
<dbReference type="PROSITE" id="PS50231">
    <property type="entry name" value="RICIN_B_LECTIN"/>
    <property type="match status" value="1"/>
</dbReference>
<evidence type="ECO:0000256" key="17">
    <source>
        <dbReference type="ARBA" id="ARBA00023211"/>
    </source>
</evidence>
<dbReference type="Pfam" id="PF00652">
    <property type="entry name" value="Ricin_B_lectin"/>
    <property type="match status" value="1"/>
</dbReference>
<evidence type="ECO:0000259" key="20">
    <source>
        <dbReference type="Pfam" id="PF00652"/>
    </source>
</evidence>
<name>A0A671KEQ8_9TELE</name>
<dbReference type="GO" id="GO:0000139">
    <property type="term" value="C:Golgi membrane"/>
    <property type="evidence" value="ECO:0007669"/>
    <property type="project" value="UniProtKB-SubCell"/>
</dbReference>
<evidence type="ECO:0000256" key="8">
    <source>
        <dbReference type="ARBA" id="ARBA00022692"/>
    </source>
</evidence>
<evidence type="ECO:0000256" key="7">
    <source>
        <dbReference type="ARBA" id="ARBA00022679"/>
    </source>
</evidence>
<dbReference type="Gene3D" id="3.90.550.10">
    <property type="entry name" value="Spore Coat Polysaccharide Biosynthesis Protein SpsA, Chain A"/>
    <property type="match status" value="1"/>
</dbReference>
<keyword evidence="6 18" id="KW-0328">Glycosyltransferase</keyword>
<comment type="pathway">
    <text evidence="3 18">Protein modification; protein glycosylation.</text>
</comment>
<dbReference type="PANTHER" id="PTHR11675">
    <property type="entry name" value="N-ACETYLGALACTOSAMINYLTRANSFERASE"/>
    <property type="match status" value="1"/>
</dbReference>
<dbReference type="InterPro" id="IPR029044">
    <property type="entry name" value="Nucleotide-diphossugar_trans"/>
</dbReference>
<keyword evidence="22" id="KW-1185">Reference proteome</keyword>
<dbReference type="InterPro" id="IPR001173">
    <property type="entry name" value="Glyco_trans_2-like"/>
</dbReference>
<evidence type="ECO:0000256" key="2">
    <source>
        <dbReference type="ARBA" id="ARBA00004323"/>
    </source>
</evidence>
<gene>
    <name evidence="21" type="primary">LOC107701167</name>
</gene>
<dbReference type="GO" id="GO:0030246">
    <property type="term" value="F:carbohydrate binding"/>
    <property type="evidence" value="ECO:0007669"/>
    <property type="project" value="UniProtKB-KW"/>
</dbReference>
<reference evidence="21" key="1">
    <citation type="submission" date="2025-08" db="UniProtKB">
        <authorList>
            <consortium name="Ensembl"/>
        </authorList>
    </citation>
    <scope>IDENTIFICATION</scope>
</reference>
<dbReference type="GO" id="GO:0046872">
    <property type="term" value="F:metal ion binding"/>
    <property type="evidence" value="ECO:0007669"/>
    <property type="project" value="UniProtKB-KW"/>
</dbReference>
<dbReference type="GO" id="GO:0004653">
    <property type="term" value="F:polypeptide N-acetylgalactosaminyltransferase activity"/>
    <property type="evidence" value="ECO:0007669"/>
    <property type="project" value="TreeGrafter"/>
</dbReference>
<keyword evidence="16" id="KW-0325">Glycoprotein</keyword>
<dbReference type="Pfam" id="PF00535">
    <property type="entry name" value="Glycos_transf_2"/>
    <property type="match status" value="1"/>
</dbReference>
<organism evidence="21 22">
    <name type="scientific">Sinocyclocheilus anshuiensis</name>
    <dbReference type="NCBI Taxonomy" id="1608454"/>
    <lineage>
        <taxon>Eukaryota</taxon>
        <taxon>Metazoa</taxon>
        <taxon>Chordata</taxon>
        <taxon>Craniata</taxon>
        <taxon>Vertebrata</taxon>
        <taxon>Euteleostomi</taxon>
        <taxon>Actinopterygii</taxon>
        <taxon>Neopterygii</taxon>
        <taxon>Teleostei</taxon>
        <taxon>Ostariophysi</taxon>
        <taxon>Cypriniformes</taxon>
        <taxon>Cyprinidae</taxon>
        <taxon>Cyprininae</taxon>
        <taxon>Sinocyclocheilus</taxon>
    </lineage>
</organism>
<keyword evidence="8 18" id="KW-0812">Transmembrane</keyword>
<dbReference type="FunFam" id="3.90.550.10:FF:000192">
    <property type="entry name" value="Polypeptide N-acetylgalactosaminyltransferase 9"/>
    <property type="match status" value="1"/>
</dbReference>
<keyword evidence="15 18" id="KW-1015">Disulfide bond</keyword>
<evidence type="ECO:0000256" key="6">
    <source>
        <dbReference type="ARBA" id="ARBA00022676"/>
    </source>
</evidence>
<dbReference type="Gene3D" id="2.80.10.50">
    <property type="match status" value="1"/>
</dbReference>
<evidence type="ECO:0000256" key="9">
    <source>
        <dbReference type="ARBA" id="ARBA00022723"/>
    </source>
</evidence>
<dbReference type="Proteomes" id="UP000472260">
    <property type="component" value="Unassembled WGS sequence"/>
</dbReference>
<dbReference type="SUPFAM" id="SSF53448">
    <property type="entry name" value="Nucleotide-diphospho-sugar transferases"/>
    <property type="match status" value="1"/>
</dbReference>
<dbReference type="EC" id="2.4.1.-" evidence="18"/>
<evidence type="ECO:0000259" key="19">
    <source>
        <dbReference type="Pfam" id="PF00535"/>
    </source>
</evidence>
<reference evidence="21" key="2">
    <citation type="submission" date="2025-09" db="UniProtKB">
        <authorList>
            <consortium name="Ensembl"/>
        </authorList>
    </citation>
    <scope>IDENTIFICATION</scope>
</reference>
<evidence type="ECO:0000256" key="4">
    <source>
        <dbReference type="ARBA" id="ARBA00005680"/>
    </source>
</evidence>
<comment type="similarity">
    <text evidence="4 18">Belongs to the glycosyltransferase 2 family. GalNAc-T subfamily.</text>
</comment>
<comment type="cofactor">
    <cofactor evidence="1 18">
        <name>Mn(2+)</name>
        <dbReference type="ChEBI" id="CHEBI:29035"/>
    </cofactor>
</comment>
<evidence type="ECO:0000256" key="15">
    <source>
        <dbReference type="ARBA" id="ARBA00023157"/>
    </source>
</evidence>
<dbReference type="PANTHER" id="PTHR11675:SF50">
    <property type="entry name" value="POLYPEPTIDE N-ACETYLGALACTOSAMINYLTRANSFERASE 8-RELATED"/>
    <property type="match status" value="1"/>
</dbReference>
<dbReference type="GO" id="GO:0006493">
    <property type="term" value="P:protein O-linked glycosylation"/>
    <property type="evidence" value="ECO:0007669"/>
    <property type="project" value="TreeGrafter"/>
</dbReference>
<evidence type="ECO:0000256" key="11">
    <source>
        <dbReference type="ARBA" id="ARBA00022968"/>
    </source>
</evidence>
<comment type="subcellular location">
    <subcellularLocation>
        <location evidence="2 18">Golgi apparatus membrane</location>
        <topology evidence="2 18">Single-pass type II membrane protein</topology>
    </subcellularLocation>
</comment>
<feature type="transmembrane region" description="Helical" evidence="18">
    <location>
        <begin position="43"/>
        <end position="61"/>
    </location>
</feature>
<feature type="domain" description="Ricin B lectin" evidence="20">
    <location>
        <begin position="488"/>
        <end position="610"/>
    </location>
</feature>
<keyword evidence="17 18" id="KW-0464">Manganese</keyword>
<keyword evidence="14 18" id="KW-0472">Membrane</keyword>
<dbReference type="InterPro" id="IPR035992">
    <property type="entry name" value="Ricin_B-like_lectins"/>
</dbReference>
<evidence type="ECO:0000256" key="1">
    <source>
        <dbReference type="ARBA" id="ARBA00001936"/>
    </source>
</evidence>
<keyword evidence="11" id="KW-0735">Signal-anchor</keyword>
<evidence type="ECO:0000256" key="5">
    <source>
        <dbReference type="ARBA" id="ARBA00012644"/>
    </source>
</evidence>
<evidence type="ECO:0000313" key="22">
    <source>
        <dbReference type="Proteomes" id="UP000472260"/>
    </source>
</evidence>
<dbReference type="InterPro" id="IPR000772">
    <property type="entry name" value="Ricin_B_lectin"/>
</dbReference>
<proteinExistence type="inferred from homology"/>
<evidence type="ECO:0000256" key="12">
    <source>
        <dbReference type="ARBA" id="ARBA00022989"/>
    </source>
</evidence>
<keyword evidence="9" id="KW-0479">Metal-binding</keyword>
<dbReference type="Ensembl" id="ENSSANT00000005827.1">
    <property type="protein sequence ID" value="ENSSANP00000005412.1"/>
    <property type="gene ID" value="ENSSANG00000002955.1"/>
</dbReference>
<evidence type="ECO:0000256" key="3">
    <source>
        <dbReference type="ARBA" id="ARBA00004922"/>
    </source>
</evidence>
<evidence type="ECO:0000256" key="10">
    <source>
        <dbReference type="ARBA" id="ARBA00022734"/>
    </source>
</evidence>
<evidence type="ECO:0000256" key="13">
    <source>
        <dbReference type="ARBA" id="ARBA00023034"/>
    </source>
</evidence>
<dbReference type="SUPFAM" id="SSF50370">
    <property type="entry name" value="Ricin B-like lectins"/>
    <property type="match status" value="1"/>
</dbReference>
<keyword evidence="13 18" id="KW-0333">Golgi apparatus</keyword>
<keyword evidence="10 18" id="KW-0430">Lectin</keyword>
<protein>
    <recommendedName>
        <fullName evidence="5 18">Polypeptide N-acetylgalactosaminyltransferase</fullName>
        <ecNumber evidence="18">2.4.1.-</ecNumber>
    </recommendedName>
    <alternativeName>
        <fullName evidence="18">Protein-UDP acetylgalactosaminyltransferase</fullName>
    </alternativeName>
</protein>
<feature type="transmembrane region" description="Helical" evidence="18">
    <location>
        <begin position="73"/>
        <end position="92"/>
    </location>
</feature>
<comment type="caution">
    <text evidence="18">Lacks conserved residue(s) required for the propagation of feature annotation.</text>
</comment>